<dbReference type="Proteomes" id="UP000247702">
    <property type="component" value="Unassembled WGS sequence"/>
</dbReference>
<reference evidence="2" key="2">
    <citation type="submission" date="2019-10" db="EMBL/GenBank/DDBJ databases">
        <title>Conservation and host-specific expression of non-tandemly repeated heterogenous ribosome RNA gene in arbuscular mycorrhizal fungi.</title>
        <authorList>
            <person name="Maeda T."/>
            <person name="Kobayashi Y."/>
            <person name="Nakagawa T."/>
            <person name="Ezawa T."/>
            <person name="Yamaguchi K."/>
            <person name="Bino T."/>
            <person name="Nishimoto Y."/>
            <person name="Shigenobu S."/>
            <person name="Kawaguchi M."/>
        </authorList>
    </citation>
    <scope>NUCLEOTIDE SEQUENCE</scope>
    <source>
        <strain evidence="2">HR1</strain>
    </source>
</reference>
<dbReference type="EMBL" id="BEXD01000846">
    <property type="protein sequence ID" value="GBB90581.1"/>
    <property type="molecule type" value="Genomic_DNA"/>
</dbReference>
<dbReference type="Proteomes" id="UP000615446">
    <property type="component" value="Unassembled WGS sequence"/>
</dbReference>
<proteinExistence type="predicted"/>
<evidence type="ECO:0000313" key="3">
    <source>
        <dbReference type="Proteomes" id="UP000247702"/>
    </source>
</evidence>
<evidence type="ECO:0000313" key="1">
    <source>
        <dbReference type="EMBL" id="GBB90581.1"/>
    </source>
</evidence>
<reference evidence="1 3" key="1">
    <citation type="submission" date="2017-11" db="EMBL/GenBank/DDBJ databases">
        <title>The genome of Rhizophagus clarus HR1 reveals common genetic basis of auxotrophy among arbuscular mycorrhizal fungi.</title>
        <authorList>
            <person name="Kobayashi Y."/>
        </authorList>
    </citation>
    <scope>NUCLEOTIDE SEQUENCE [LARGE SCALE GENOMIC DNA]</scope>
    <source>
        <strain evidence="1 3">HR1</strain>
    </source>
</reference>
<gene>
    <name evidence="2" type="ORF">RCL2_002414400</name>
    <name evidence="1" type="ORF">RclHR1_01760005</name>
</gene>
<evidence type="ECO:0000313" key="2">
    <source>
        <dbReference type="EMBL" id="GES97553.1"/>
    </source>
</evidence>
<dbReference type="STRING" id="94130.A0A2Z6R0U5"/>
<sequence length="144" mass="16583">MWIVYYDPLFAYINTASIPLEDRFTTTVNKKKNIWDPSSDRKVEYSLSVQGYLDDTTWVAPSLSALNQLLSMAEDFYKIANIKINKDKYRILTNNASLVNKPVQIQIQGETWTTTTLGRKDCAKILGNYVNVFNNPRPHINKMT</sequence>
<organism evidence="1 3">
    <name type="scientific">Rhizophagus clarus</name>
    <dbReference type="NCBI Taxonomy" id="94130"/>
    <lineage>
        <taxon>Eukaryota</taxon>
        <taxon>Fungi</taxon>
        <taxon>Fungi incertae sedis</taxon>
        <taxon>Mucoromycota</taxon>
        <taxon>Glomeromycotina</taxon>
        <taxon>Glomeromycetes</taxon>
        <taxon>Glomerales</taxon>
        <taxon>Glomeraceae</taxon>
        <taxon>Rhizophagus</taxon>
    </lineage>
</organism>
<accession>A0A2Z6R0U5</accession>
<dbReference type="AlphaFoldDB" id="A0A2Z6R0U5"/>
<dbReference type="EMBL" id="BLAL01000259">
    <property type="protein sequence ID" value="GES97553.1"/>
    <property type="molecule type" value="Genomic_DNA"/>
</dbReference>
<keyword evidence="3" id="KW-1185">Reference proteome</keyword>
<dbReference type="OrthoDB" id="2335561at2759"/>
<comment type="caution">
    <text evidence="1">The sequence shown here is derived from an EMBL/GenBank/DDBJ whole genome shotgun (WGS) entry which is preliminary data.</text>
</comment>
<name>A0A2Z6R0U5_9GLOM</name>
<evidence type="ECO:0008006" key="4">
    <source>
        <dbReference type="Google" id="ProtNLM"/>
    </source>
</evidence>
<protein>
    <recommendedName>
        <fullName evidence="4">Reverse transcriptase domain-containing protein</fullName>
    </recommendedName>
</protein>